<name>A0A8S9XCU0_APOLU</name>
<dbReference type="Pfam" id="PF05225">
    <property type="entry name" value="HTH_psq"/>
    <property type="match status" value="1"/>
</dbReference>
<evidence type="ECO:0000313" key="3">
    <source>
        <dbReference type="Proteomes" id="UP000466442"/>
    </source>
</evidence>
<gene>
    <name evidence="2" type="ORF">GE061_017303</name>
</gene>
<dbReference type="AlphaFoldDB" id="A0A8S9XCU0"/>
<feature type="domain" description="HTH psq-type" evidence="1">
    <location>
        <begin position="57"/>
        <end position="95"/>
    </location>
</feature>
<comment type="caution">
    <text evidence="2">The sequence shown here is derived from an EMBL/GenBank/DDBJ whole genome shotgun (WGS) entry which is preliminary data.</text>
</comment>
<evidence type="ECO:0000313" key="2">
    <source>
        <dbReference type="EMBL" id="KAF6206078.1"/>
    </source>
</evidence>
<dbReference type="GO" id="GO:0003677">
    <property type="term" value="F:DNA binding"/>
    <property type="evidence" value="ECO:0007669"/>
    <property type="project" value="InterPro"/>
</dbReference>
<keyword evidence="3" id="KW-1185">Reference proteome</keyword>
<reference evidence="2" key="1">
    <citation type="journal article" date="2021" name="Mol. Ecol. Resour.">
        <title>Apolygus lucorum genome provides insights into omnivorousness and mesophyll feeding.</title>
        <authorList>
            <person name="Liu Y."/>
            <person name="Liu H."/>
            <person name="Wang H."/>
            <person name="Huang T."/>
            <person name="Liu B."/>
            <person name="Yang B."/>
            <person name="Yin L."/>
            <person name="Li B."/>
            <person name="Zhang Y."/>
            <person name="Zhang S."/>
            <person name="Jiang F."/>
            <person name="Zhang X."/>
            <person name="Ren Y."/>
            <person name="Wang B."/>
            <person name="Wang S."/>
            <person name="Lu Y."/>
            <person name="Wu K."/>
            <person name="Fan W."/>
            <person name="Wang G."/>
        </authorList>
    </citation>
    <scope>NUCLEOTIDE SEQUENCE</scope>
    <source>
        <strain evidence="2">12Hb</strain>
    </source>
</reference>
<dbReference type="Proteomes" id="UP000466442">
    <property type="component" value="Unassembled WGS sequence"/>
</dbReference>
<accession>A0A8S9XCU0</accession>
<dbReference type="Gene3D" id="1.10.10.60">
    <property type="entry name" value="Homeodomain-like"/>
    <property type="match status" value="1"/>
</dbReference>
<protein>
    <recommendedName>
        <fullName evidence="1">HTH psq-type domain-containing protein</fullName>
    </recommendedName>
</protein>
<dbReference type="EMBL" id="WIXP02000008">
    <property type="protein sequence ID" value="KAF6206078.1"/>
    <property type="molecule type" value="Genomic_DNA"/>
</dbReference>
<evidence type="ECO:0000259" key="1">
    <source>
        <dbReference type="Pfam" id="PF05225"/>
    </source>
</evidence>
<sequence>MVELAVNVFAIASTVILGEGYNVFEVAVLYCGVRTFDRPRAEMPRSKEGKTRPSVDPQALARAVEEVRAHGTSLREASQRNGVSRRTLKRHLDRTTLDDEFTYENNCNNRRIFTDKEEDDLVNYLVHCNFELSSSESEANFEEVAAELLSEQDEEAEALGTWDDENLGKNVGKWVMVRNKGLGRYGFSSSNTMATAGSERDSTAEMFSQLGTLLKTFNDLHVEKDQRGGNNLDIPRSMFLELDPWDPDEAGAISVSSYFRLFEDVAGTLDQQKRLRLLRSKMRGTAKQFMIDNMGSYVGENPYLHMKQAMVH</sequence>
<dbReference type="InterPro" id="IPR007889">
    <property type="entry name" value="HTH_Psq"/>
</dbReference>
<organism evidence="2 3">
    <name type="scientific">Apolygus lucorum</name>
    <name type="common">Small green plant bug</name>
    <name type="synonym">Lygocoris lucorum</name>
    <dbReference type="NCBI Taxonomy" id="248454"/>
    <lineage>
        <taxon>Eukaryota</taxon>
        <taxon>Metazoa</taxon>
        <taxon>Ecdysozoa</taxon>
        <taxon>Arthropoda</taxon>
        <taxon>Hexapoda</taxon>
        <taxon>Insecta</taxon>
        <taxon>Pterygota</taxon>
        <taxon>Neoptera</taxon>
        <taxon>Paraneoptera</taxon>
        <taxon>Hemiptera</taxon>
        <taxon>Heteroptera</taxon>
        <taxon>Panheteroptera</taxon>
        <taxon>Cimicomorpha</taxon>
        <taxon>Miridae</taxon>
        <taxon>Mirini</taxon>
        <taxon>Apolygus</taxon>
    </lineage>
</organism>
<dbReference type="OrthoDB" id="6606575at2759"/>
<proteinExistence type="predicted"/>